<keyword evidence="1" id="KW-0812">Transmembrane</keyword>
<organism evidence="2">
    <name type="scientific">uncultured Caudovirales phage</name>
    <dbReference type="NCBI Taxonomy" id="2100421"/>
    <lineage>
        <taxon>Viruses</taxon>
        <taxon>Duplodnaviria</taxon>
        <taxon>Heunggongvirae</taxon>
        <taxon>Uroviricota</taxon>
        <taxon>Caudoviricetes</taxon>
        <taxon>Peduoviridae</taxon>
        <taxon>Maltschvirus</taxon>
        <taxon>Maltschvirus maltsch</taxon>
    </lineage>
</organism>
<reference evidence="2" key="1">
    <citation type="submission" date="2020-04" db="EMBL/GenBank/DDBJ databases">
        <authorList>
            <person name="Chiriac C."/>
            <person name="Salcher M."/>
            <person name="Ghai R."/>
            <person name="Kavagutti S V."/>
        </authorList>
    </citation>
    <scope>NUCLEOTIDE SEQUENCE</scope>
</reference>
<feature type="transmembrane region" description="Helical" evidence="1">
    <location>
        <begin position="12"/>
        <end position="31"/>
    </location>
</feature>
<dbReference type="EMBL" id="LR796645">
    <property type="protein sequence ID" value="CAB4155616.1"/>
    <property type="molecule type" value="Genomic_DNA"/>
</dbReference>
<feature type="transmembrane region" description="Helical" evidence="1">
    <location>
        <begin position="37"/>
        <end position="56"/>
    </location>
</feature>
<name>A0A6J5NCD8_9CAUD</name>
<gene>
    <name evidence="2" type="ORF">UFOVP671_17</name>
</gene>
<proteinExistence type="predicted"/>
<sequence>MLFTLIYEIIMLMFYSVLFLAFICWVVLPIAGITIAALYWVTSTVGGAYLYTNCLLKRIITKIKSGT</sequence>
<keyword evidence="1" id="KW-1133">Transmembrane helix</keyword>
<evidence type="ECO:0000256" key="1">
    <source>
        <dbReference type="SAM" id="Phobius"/>
    </source>
</evidence>
<keyword evidence="1" id="KW-0472">Membrane</keyword>
<protein>
    <submittedName>
        <fullName evidence="2">Uncharacterized protein</fullName>
    </submittedName>
</protein>
<accession>A0A6J5NCD8</accession>
<evidence type="ECO:0000313" key="2">
    <source>
        <dbReference type="EMBL" id="CAB4155616.1"/>
    </source>
</evidence>